<accession>A0A502GP12</accession>
<feature type="signal peptide" evidence="14">
    <location>
        <begin position="1"/>
        <end position="29"/>
    </location>
</feature>
<dbReference type="OrthoDB" id="9764669at2"/>
<evidence type="ECO:0000256" key="8">
    <source>
        <dbReference type="ARBA" id="ARBA00023136"/>
    </source>
</evidence>
<dbReference type="PANTHER" id="PTHR30069:SF29">
    <property type="entry name" value="HEMOGLOBIN AND HEMOGLOBIN-HAPTOGLOBIN-BINDING PROTEIN 1-RELATED"/>
    <property type="match status" value="1"/>
</dbReference>
<evidence type="ECO:0000256" key="10">
    <source>
        <dbReference type="ARBA" id="ARBA00023237"/>
    </source>
</evidence>
<protein>
    <submittedName>
        <fullName evidence="17">TonB-dependent receptor</fullName>
    </submittedName>
</protein>
<dbReference type="GO" id="GO:0044718">
    <property type="term" value="P:siderophore transmembrane transport"/>
    <property type="evidence" value="ECO:0007669"/>
    <property type="project" value="TreeGrafter"/>
</dbReference>
<dbReference type="InterPro" id="IPR039426">
    <property type="entry name" value="TonB-dep_rcpt-like"/>
</dbReference>
<evidence type="ECO:0000313" key="17">
    <source>
        <dbReference type="EMBL" id="TPG63168.1"/>
    </source>
</evidence>
<dbReference type="Gene3D" id="2.170.130.10">
    <property type="entry name" value="TonB-dependent receptor, plug domain"/>
    <property type="match status" value="1"/>
</dbReference>
<keyword evidence="3 11" id="KW-0813">Transport</keyword>
<dbReference type="Pfam" id="PF07715">
    <property type="entry name" value="Plug"/>
    <property type="match status" value="1"/>
</dbReference>
<keyword evidence="8 11" id="KW-0472">Membrane</keyword>
<feature type="chain" id="PRO_5021467451" evidence="14">
    <location>
        <begin position="30"/>
        <end position="808"/>
    </location>
</feature>
<feature type="domain" description="TonB-dependent receptor plug" evidence="16">
    <location>
        <begin position="79"/>
        <end position="204"/>
    </location>
</feature>
<dbReference type="Proteomes" id="UP000317663">
    <property type="component" value="Unassembled WGS sequence"/>
</dbReference>
<dbReference type="GO" id="GO:0009279">
    <property type="term" value="C:cell outer membrane"/>
    <property type="evidence" value="ECO:0007669"/>
    <property type="project" value="UniProtKB-SubCell"/>
</dbReference>
<evidence type="ECO:0000256" key="7">
    <source>
        <dbReference type="ARBA" id="ARBA00023077"/>
    </source>
</evidence>
<dbReference type="Pfam" id="PF00593">
    <property type="entry name" value="TonB_dep_Rec_b-barrel"/>
    <property type="match status" value="1"/>
</dbReference>
<dbReference type="PANTHER" id="PTHR30069">
    <property type="entry name" value="TONB-DEPENDENT OUTER MEMBRANE RECEPTOR"/>
    <property type="match status" value="1"/>
</dbReference>
<feature type="region of interest" description="Disordered" evidence="13">
    <location>
        <begin position="414"/>
        <end position="434"/>
    </location>
</feature>
<comment type="similarity">
    <text evidence="2">Belongs to the TonB-dependent receptor family. Hemoglobin/haptoglobin binding protein subfamily.</text>
</comment>
<dbReference type="InterPro" id="IPR012910">
    <property type="entry name" value="Plug_dom"/>
</dbReference>
<dbReference type="AlphaFoldDB" id="A0A502GP12"/>
<keyword evidence="18" id="KW-1185">Reference proteome</keyword>
<evidence type="ECO:0000259" key="16">
    <source>
        <dbReference type="Pfam" id="PF07715"/>
    </source>
</evidence>
<evidence type="ECO:0000313" key="18">
    <source>
        <dbReference type="Proteomes" id="UP000317663"/>
    </source>
</evidence>
<keyword evidence="6 14" id="KW-0732">Signal</keyword>
<keyword evidence="4 11" id="KW-1134">Transmembrane beta strand</keyword>
<dbReference type="EMBL" id="RCZD01000003">
    <property type="protein sequence ID" value="TPG63168.1"/>
    <property type="molecule type" value="Genomic_DNA"/>
</dbReference>
<dbReference type="InterPro" id="IPR000531">
    <property type="entry name" value="Beta-barrel_TonB"/>
</dbReference>
<evidence type="ECO:0000256" key="6">
    <source>
        <dbReference type="ARBA" id="ARBA00022729"/>
    </source>
</evidence>
<feature type="domain" description="TonB-dependent receptor-like beta-barrel" evidence="15">
    <location>
        <begin position="357"/>
        <end position="765"/>
    </location>
</feature>
<evidence type="ECO:0000256" key="13">
    <source>
        <dbReference type="SAM" id="MobiDB-lite"/>
    </source>
</evidence>
<keyword evidence="7 12" id="KW-0798">TonB box</keyword>
<name>A0A502GP12_9GAMM</name>
<dbReference type="InterPro" id="IPR036942">
    <property type="entry name" value="Beta-barrel_TonB_sf"/>
</dbReference>
<dbReference type="InterPro" id="IPR037066">
    <property type="entry name" value="Plug_dom_sf"/>
</dbReference>
<evidence type="ECO:0000256" key="14">
    <source>
        <dbReference type="SAM" id="SignalP"/>
    </source>
</evidence>
<dbReference type="Gene3D" id="2.40.170.20">
    <property type="entry name" value="TonB-dependent receptor, beta-barrel domain"/>
    <property type="match status" value="1"/>
</dbReference>
<proteinExistence type="inferred from homology"/>
<keyword evidence="10 11" id="KW-0998">Cell outer membrane</keyword>
<evidence type="ECO:0000256" key="4">
    <source>
        <dbReference type="ARBA" id="ARBA00022452"/>
    </source>
</evidence>
<keyword evidence="5 11" id="KW-0812">Transmembrane</keyword>
<dbReference type="GO" id="GO:0015344">
    <property type="term" value="F:siderophore uptake transmembrane transporter activity"/>
    <property type="evidence" value="ECO:0007669"/>
    <property type="project" value="TreeGrafter"/>
</dbReference>
<evidence type="ECO:0000256" key="1">
    <source>
        <dbReference type="ARBA" id="ARBA00004571"/>
    </source>
</evidence>
<dbReference type="RefSeq" id="WP_140470934.1">
    <property type="nucleotide sequence ID" value="NZ_RCZD01000003.1"/>
</dbReference>
<evidence type="ECO:0000256" key="5">
    <source>
        <dbReference type="ARBA" id="ARBA00022692"/>
    </source>
</evidence>
<organism evidence="17 18">
    <name type="scientific">Ewingella americana</name>
    <dbReference type="NCBI Taxonomy" id="41202"/>
    <lineage>
        <taxon>Bacteria</taxon>
        <taxon>Pseudomonadati</taxon>
        <taxon>Pseudomonadota</taxon>
        <taxon>Gammaproteobacteria</taxon>
        <taxon>Enterobacterales</taxon>
        <taxon>Yersiniaceae</taxon>
        <taxon>Ewingella</taxon>
    </lineage>
</organism>
<comment type="caution">
    <text evidence="17">The sequence shown here is derived from an EMBL/GenBank/DDBJ whole genome shotgun (WGS) entry which is preliminary data.</text>
</comment>
<keyword evidence="9 17" id="KW-0675">Receptor</keyword>
<reference evidence="17 18" key="1">
    <citation type="journal article" date="2019" name="Environ. Microbiol.">
        <title>Species interactions and distinct microbial communities in high Arctic permafrost affected cryosols are associated with the CH4 and CO2 gas fluxes.</title>
        <authorList>
            <person name="Altshuler I."/>
            <person name="Hamel J."/>
            <person name="Turney S."/>
            <person name="Magnuson E."/>
            <person name="Levesque R."/>
            <person name="Greer C."/>
            <person name="Whyte L.G."/>
        </authorList>
    </citation>
    <scope>NUCLEOTIDE SEQUENCE [LARGE SCALE GENOMIC DNA]</scope>
    <source>
        <strain evidence="17 18">E4</strain>
    </source>
</reference>
<evidence type="ECO:0000256" key="9">
    <source>
        <dbReference type="ARBA" id="ARBA00023170"/>
    </source>
</evidence>
<dbReference type="PROSITE" id="PS52016">
    <property type="entry name" value="TONB_DEPENDENT_REC_3"/>
    <property type="match status" value="1"/>
</dbReference>
<evidence type="ECO:0000256" key="3">
    <source>
        <dbReference type="ARBA" id="ARBA00022448"/>
    </source>
</evidence>
<comment type="subcellular location">
    <subcellularLocation>
        <location evidence="1 11">Cell outer membrane</location>
        <topology evidence="1 11">Multi-pass membrane protein</topology>
    </subcellularLocation>
</comment>
<evidence type="ECO:0000256" key="12">
    <source>
        <dbReference type="RuleBase" id="RU003357"/>
    </source>
</evidence>
<gene>
    <name evidence="17" type="ORF">EAH77_06180</name>
</gene>
<evidence type="ECO:0000256" key="2">
    <source>
        <dbReference type="ARBA" id="ARBA00008143"/>
    </source>
</evidence>
<sequence>MLKPFKAQGIVKNVIFLGTILSSTLYANAAETVKDSNQTDAGKTQTSATVKKKPVVRSAQDLAQNSEDVMTVTAVAEDKKPGSKTTITAADMQKKGGNDFGTIMRYEPLISATGSSGGSSAGKSGFDRGGYTGYNIRGLESNRVGIDVDGIPQPNATGRSYASRAGLGTSGIGRDYIDPYMYGQVEIESGATSAERANTSIGGAVSFQPKSADDYLTPDKTTYFGYQSDYDSSDRSWHNGITAAAGDETLRGVLAISRRDGQETRNNSGTIDAYPANWHSTAVMTSGIWQPNDAHKFTGTVDYYEKVNHTHYDSWDNAGNAILGTAQQQSNTRRWGLSLKDEWTPFNNYVDAVVSKVYYQQAQAHDLTVMPADATTMETVYSDYDVDTYGGETSWLKTLGRHALSAGLNARVSETSRPFRQEEGDTTNSSIMKPESDSRSYALGGFVQDNIKFDLDGHDFSVVPAVRVAYQKTKPRNLSELTTGSAVLDDAEVSTLYSQPNTDTQVLPSLSFMYDITPKLMTYLQYKRGAQFPDASQLYGSWNLGSSYAGRQQYALIGNTDLKTETSNNFEWGMKGEATEGVTFKTSMFYNTYKNFIANTRYTRSANPAMFTRVPSNIYTIYQAENRDEAYIYGGEVSTKLNYGSWFNRVNGLSTTLALGYSEGKSKSAYDGDKYVDLDSVPPMKAIVGMAWDDPSGLYGTALTATFVKGKKATATNRQSYTNNGSALTDASTDYMRVPGYGMVDMTAYWQATKHVRLNGGVYNLTDRKYWDYLSSRQLTQTTKQDAYNQALAVMPGRNVQLGVNVDF</sequence>
<dbReference type="CDD" id="cd01347">
    <property type="entry name" value="ligand_gated_channel"/>
    <property type="match status" value="1"/>
</dbReference>
<evidence type="ECO:0000259" key="15">
    <source>
        <dbReference type="Pfam" id="PF00593"/>
    </source>
</evidence>
<evidence type="ECO:0000256" key="11">
    <source>
        <dbReference type="PROSITE-ProRule" id="PRU01360"/>
    </source>
</evidence>
<dbReference type="SUPFAM" id="SSF56935">
    <property type="entry name" value="Porins"/>
    <property type="match status" value="1"/>
</dbReference>